<proteinExistence type="predicted"/>
<keyword evidence="2" id="KW-1185">Reference proteome</keyword>
<reference evidence="1" key="1">
    <citation type="submission" date="2021-08" db="EMBL/GenBank/DDBJ databases">
        <title>Novel anaerobic bacterium isolated from sea squirt in East Sea, Republic of Korea.</title>
        <authorList>
            <person name="Nguyen T.H."/>
            <person name="Li Z."/>
            <person name="Lee Y.-J."/>
            <person name="Ko J."/>
            <person name="Kim S.-G."/>
        </authorList>
    </citation>
    <scope>NUCLEOTIDE SEQUENCE</scope>
    <source>
        <strain evidence="1">KCTC 25031</strain>
    </source>
</reference>
<evidence type="ECO:0000313" key="1">
    <source>
        <dbReference type="EMBL" id="QZE13107.1"/>
    </source>
</evidence>
<gene>
    <name evidence="1" type="primary">secE</name>
    <name evidence="1" type="ORF">K4L44_10950</name>
</gene>
<sequence length="63" mass="7146">MKAVASIKASYNELVHKVTWPSRKELIDSAFVVIIASFIIALLVFVVDFSFKELMGMLYGLFF</sequence>
<dbReference type="EMBL" id="CP081303">
    <property type="protein sequence ID" value="QZE13107.1"/>
    <property type="molecule type" value="Genomic_DNA"/>
</dbReference>
<dbReference type="Proteomes" id="UP000826212">
    <property type="component" value="Chromosome"/>
</dbReference>
<accession>A0AC61NNF1</accession>
<name>A0AC61NNF1_9BACT</name>
<protein>
    <submittedName>
        <fullName evidence="1">Preprotein translocase subunit SecE</fullName>
    </submittedName>
</protein>
<evidence type="ECO:0000313" key="2">
    <source>
        <dbReference type="Proteomes" id="UP000826212"/>
    </source>
</evidence>
<organism evidence="1 2">
    <name type="scientific">Halosquirtibacter laminarini</name>
    <dbReference type="NCBI Taxonomy" id="3374600"/>
    <lineage>
        <taxon>Bacteria</taxon>
        <taxon>Pseudomonadati</taxon>
        <taxon>Bacteroidota</taxon>
        <taxon>Bacteroidia</taxon>
        <taxon>Marinilabiliales</taxon>
        <taxon>Prolixibacteraceae</taxon>
        <taxon>Halosquirtibacter</taxon>
    </lineage>
</organism>